<sequence length="65" mass="7837">MGNINSLQANETLDRLKYTILRRAICYGNNEQKNYNRFDLERLSYEIEGKNLEELKLIHEKWIGY</sequence>
<evidence type="ECO:0000313" key="1">
    <source>
        <dbReference type="EMBL" id="QJA55186.1"/>
    </source>
</evidence>
<dbReference type="AlphaFoldDB" id="A0A6H2A4Q6"/>
<accession>A0A6H2A4Q6</accession>
<proteinExistence type="predicted"/>
<dbReference type="EMBL" id="MT144575">
    <property type="protein sequence ID" value="QJA55186.1"/>
    <property type="molecule type" value="Genomic_DNA"/>
</dbReference>
<protein>
    <submittedName>
        <fullName evidence="1">Uncharacterized protein</fullName>
    </submittedName>
</protein>
<organism evidence="1">
    <name type="scientific">viral metagenome</name>
    <dbReference type="NCBI Taxonomy" id="1070528"/>
    <lineage>
        <taxon>unclassified sequences</taxon>
        <taxon>metagenomes</taxon>
        <taxon>organismal metagenomes</taxon>
    </lineage>
</organism>
<reference evidence="1" key="1">
    <citation type="submission" date="2020-03" db="EMBL/GenBank/DDBJ databases">
        <title>The deep terrestrial virosphere.</title>
        <authorList>
            <person name="Holmfeldt K."/>
            <person name="Nilsson E."/>
            <person name="Simone D."/>
            <person name="Lopez-Fernandez M."/>
            <person name="Wu X."/>
            <person name="de Brujin I."/>
            <person name="Lundin D."/>
            <person name="Andersson A."/>
            <person name="Bertilsson S."/>
            <person name="Dopson M."/>
        </authorList>
    </citation>
    <scope>NUCLEOTIDE SEQUENCE</scope>
    <source>
        <strain evidence="1">TM448A07654</strain>
    </source>
</reference>
<gene>
    <name evidence="1" type="ORF">TM448A07654_0008</name>
</gene>
<name>A0A6H2A4Q6_9ZZZZ</name>